<name>A0A8S5SDX7_9CAUD</name>
<keyword evidence="1" id="KW-0175">Coiled coil</keyword>
<accession>A0A8S5SDX7</accession>
<organism evidence="2">
    <name type="scientific">Siphoviridae sp. ctnpt50</name>
    <dbReference type="NCBI Taxonomy" id="2827941"/>
    <lineage>
        <taxon>Viruses</taxon>
        <taxon>Duplodnaviria</taxon>
        <taxon>Heunggongvirae</taxon>
        <taxon>Uroviricota</taxon>
        <taxon>Caudoviricetes</taxon>
    </lineage>
</organism>
<dbReference type="EMBL" id="BK032577">
    <property type="protein sequence ID" value="DAF49161.1"/>
    <property type="molecule type" value="Genomic_DNA"/>
</dbReference>
<reference evidence="2" key="1">
    <citation type="journal article" date="2021" name="Proc. Natl. Acad. Sci. U.S.A.">
        <title>A Catalog of Tens of Thousands of Viruses from Human Metagenomes Reveals Hidden Associations with Chronic Diseases.</title>
        <authorList>
            <person name="Tisza M.J."/>
            <person name="Buck C.B."/>
        </authorList>
    </citation>
    <scope>NUCLEOTIDE SEQUENCE</scope>
    <source>
        <strain evidence="2">Ctnpt50</strain>
    </source>
</reference>
<evidence type="ECO:0000256" key="1">
    <source>
        <dbReference type="SAM" id="Coils"/>
    </source>
</evidence>
<protein>
    <submittedName>
        <fullName evidence="2">Uncharacterized protein</fullName>
    </submittedName>
</protein>
<evidence type="ECO:0000313" key="2">
    <source>
        <dbReference type="EMBL" id="DAF49161.1"/>
    </source>
</evidence>
<feature type="coiled-coil region" evidence="1">
    <location>
        <begin position="30"/>
        <end position="57"/>
    </location>
</feature>
<proteinExistence type="predicted"/>
<sequence>MDKIFYGENVFFDNGNMGDSNESKKFLKGLAKTERLLKNQEQIIEDAQELKRLLTSNYRTKIISYKTIYDISRPMIKKAQEELAEKDGRKKKDNLRWLEKQIRDDFVPTWNGIKITEFAIYGVRAISDIVYFTNIDNGREYFLYIPNKANMSASDLYWDDFYGKFCFGRKENSVHMNVFEFGYTINEVRDGVFNYQQDHALEEYGSNK</sequence>